<name>A0A4Q2UE08_9BACT</name>
<feature type="transmembrane region" description="Helical" evidence="1">
    <location>
        <begin position="35"/>
        <end position="52"/>
    </location>
</feature>
<keyword evidence="1" id="KW-0812">Transmembrane</keyword>
<sequence>MKREFWHIWTIPLVLNVLGLIGLIAALVGNDGWDILSWISLGIPLVVTAWYLTKPRPSRTRPAGSTGRRA</sequence>
<feature type="transmembrane region" description="Helical" evidence="1">
    <location>
        <begin position="7"/>
        <end position="29"/>
    </location>
</feature>
<organism evidence="2 3">
    <name type="scientific">Spirosoma sordidisoli</name>
    <dbReference type="NCBI Taxonomy" id="2502893"/>
    <lineage>
        <taxon>Bacteria</taxon>
        <taxon>Pseudomonadati</taxon>
        <taxon>Bacteroidota</taxon>
        <taxon>Cytophagia</taxon>
        <taxon>Cytophagales</taxon>
        <taxon>Cytophagaceae</taxon>
        <taxon>Spirosoma</taxon>
    </lineage>
</organism>
<accession>A0A4Q2UE08</accession>
<keyword evidence="3" id="KW-1185">Reference proteome</keyword>
<keyword evidence="1" id="KW-1133">Transmembrane helix</keyword>
<dbReference type="AlphaFoldDB" id="A0A4Q2UE08"/>
<evidence type="ECO:0000313" key="2">
    <source>
        <dbReference type="EMBL" id="RYC67086.1"/>
    </source>
</evidence>
<comment type="caution">
    <text evidence="2">The sequence shown here is derived from an EMBL/GenBank/DDBJ whole genome shotgun (WGS) entry which is preliminary data.</text>
</comment>
<proteinExistence type="predicted"/>
<dbReference type="EMBL" id="SBLB01000009">
    <property type="protein sequence ID" value="RYC67086.1"/>
    <property type="molecule type" value="Genomic_DNA"/>
</dbReference>
<reference evidence="2 3" key="1">
    <citation type="submission" date="2019-01" db="EMBL/GenBank/DDBJ databases">
        <title>Spirosoma flava sp. nov., a propanil-degrading bacterium isolated from herbicide-contaminated soil.</title>
        <authorList>
            <person name="Zhang L."/>
            <person name="Jiang J.-D."/>
        </authorList>
    </citation>
    <scope>NUCLEOTIDE SEQUENCE [LARGE SCALE GENOMIC DNA]</scope>
    <source>
        <strain evidence="2 3">TY50</strain>
    </source>
</reference>
<gene>
    <name evidence="2" type="ORF">EQG79_25730</name>
</gene>
<dbReference type="Proteomes" id="UP000290407">
    <property type="component" value="Unassembled WGS sequence"/>
</dbReference>
<keyword evidence="1" id="KW-0472">Membrane</keyword>
<evidence type="ECO:0008006" key="4">
    <source>
        <dbReference type="Google" id="ProtNLM"/>
    </source>
</evidence>
<evidence type="ECO:0000313" key="3">
    <source>
        <dbReference type="Proteomes" id="UP000290407"/>
    </source>
</evidence>
<protein>
    <recommendedName>
        <fullName evidence="4">DUF4175 domain-containing protein</fullName>
    </recommendedName>
</protein>
<dbReference type="RefSeq" id="WP_129605492.1">
    <property type="nucleotide sequence ID" value="NZ_SBLB01000009.1"/>
</dbReference>
<evidence type="ECO:0000256" key="1">
    <source>
        <dbReference type="SAM" id="Phobius"/>
    </source>
</evidence>